<dbReference type="Proteomes" id="UP001364695">
    <property type="component" value="Unassembled WGS sequence"/>
</dbReference>
<protein>
    <submittedName>
        <fullName evidence="1">Uncharacterized protein</fullName>
    </submittedName>
</protein>
<reference evidence="1" key="1">
    <citation type="submission" date="2023-10" db="EMBL/GenBank/DDBJ databases">
        <title>Amphibacter perezi, gen. nov., sp. nov. a novel taxa of the family Comamonadaceae, class Betaproteobacteria isolated from the skin microbiota of Pelophylax perezi from different populations.</title>
        <authorList>
            <person name="Costa S."/>
            <person name="Proenca D.N."/>
            <person name="Lopes I."/>
            <person name="Morais P.V."/>
        </authorList>
    </citation>
    <scope>NUCLEOTIDE SEQUENCE</scope>
    <source>
        <strain evidence="1">SL12-8</strain>
    </source>
</reference>
<proteinExistence type="predicted"/>
<keyword evidence="2" id="KW-1185">Reference proteome</keyword>
<accession>A0ACC6P333</accession>
<evidence type="ECO:0000313" key="2">
    <source>
        <dbReference type="Proteomes" id="UP001364695"/>
    </source>
</evidence>
<evidence type="ECO:0000313" key="1">
    <source>
        <dbReference type="EMBL" id="MEJ7138609.1"/>
    </source>
</evidence>
<name>A0ACC6P333_9BURK</name>
<organism evidence="1 2">
    <name type="scientific">Amphibiibacter pelophylacis</name>
    <dbReference type="NCBI Taxonomy" id="1799477"/>
    <lineage>
        <taxon>Bacteria</taxon>
        <taxon>Pseudomonadati</taxon>
        <taxon>Pseudomonadota</taxon>
        <taxon>Betaproteobacteria</taxon>
        <taxon>Burkholderiales</taxon>
        <taxon>Sphaerotilaceae</taxon>
        <taxon>Amphibiibacter</taxon>
    </lineage>
</organism>
<sequence length="447" mass="51660">MVTREELYELVWSTPMIKVAEKFEVSGSYLARVCTELRVPRPERGYWAKLAVGKAPQRPALPEPLPGDPVVWSRADGLPAPAMPKPRLASTPRIPRPARPVVGIHGLIRGAKTRFLAGRKVDDEVHLKPYKKLLVDITASRSGIDKALDFANDLFNALESAGHRVVIAPPDAQFRREHIDEKEVPPKKEPRYDPYGYNRPWSPFRPTVVYVDSIAFGLAVIEMTESVEMRYVNGKYIRESEHVPPKTRRNVDHTWTTTRDLPSGRMRLVVYSPYRSVSWSAPYHETKARTLTQDIPQIVTSIEREVAPMIEKMQEAERQAEIWRLERLAEEERRRQEDDRRRIALSVKESREQLEQVIQAWSKVIRLEEFFRGVEDRAQPLPASERRAVLERLRLAREFVGTQDPLDFFRGWKTPLERYVPLSKRSPETQPTQGDDDDDENFDEAGW</sequence>
<dbReference type="EMBL" id="JAWDIE010000013">
    <property type="protein sequence ID" value="MEJ7138609.1"/>
    <property type="molecule type" value="Genomic_DNA"/>
</dbReference>
<comment type="caution">
    <text evidence="1">The sequence shown here is derived from an EMBL/GenBank/DDBJ whole genome shotgun (WGS) entry which is preliminary data.</text>
</comment>
<gene>
    <name evidence="1" type="ORF">RV045_09240</name>
</gene>